<dbReference type="Gene3D" id="3.40.250.10">
    <property type="entry name" value="Rhodanese-like domain"/>
    <property type="match status" value="1"/>
</dbReference>
<dbReference type="InterPro" id="IPR036873">
    <property type="entry name" value="Rhodanese-like_dom_sf"/>
</dbReference>
<dbReference type="PANTHER" id="PTHR45544:SF1">
    <property type="entry name" value="THIOSULFATE:GLUTATHIONE SULFURTRANSFERASE"/>
    <property type="match status" value="1"/>
</dbReference>
<dbReference type="GO" id="GO:0050337">
    <property type="term" value="F:thiosulfate-thiol sulfurtransferase activity"/>
    <property type="evidence" value="ECO:0007669"/>
    <property type="project" value="InterPro"/>
</dbReference>
<dbReference type="SUPFAM" id="SSF52821">
    <property type="entry name" value="Rhodanese/Cell cycle control phosphatase"/>
    <property type="match status" value="1"/>
</dbReference>
<dbReference type="InterPro" id="IPR001763">
    <property type="entry name" value="Rhodanese-like_dom"/>
</dbReference>
<dbReference type="Ensembl" id="ENSOMYT00000124757.1">
    <property type="protein sequence ID" value="ENSOMYP00000113685.1"/>
    <property type="gene ID" value="ENSOMYG00000073553.1"/>
</dbReference>
<protein>
    <recommendedName>
        <fullName evidence="2">Rhodanese domain-containing protein</fullName>
    </recommendedName>
</protein>
<dbReference type="PROSITE" id="PS50206">
    <property type="entry name" value="RHODANESE_3"/>
    <property type="match status" value="1"/>
</dbReference>
<sequence>MDPAEFQTKYGVPKPPLDAPELVFHCQMGRRGGVATDKARGLGFQKSVNCAGGYQEWSERGEMRCTISLHCETRG</sequence>
<reference evidence="3" key="2">
    <citation type="submission" date="2025-08" db="UniProtKB">
        <authorList>
            <consortium name="Ensembl"/>
        </authorList>
    </citation>
    <scope>IDENTIFICATION</scope>
</reference>
<dbReference type="AlphaFoldDB" id="A0A8K9UP51"/>
<proteinExistence type="predicted"/>
<dbReference type="GO" id="GO:0070221">
    <property type="term" value="P:sulfide oxidation, using sulfide:quinone oxidoreductase"/>
    <property type="evidence" value="ECO:0007669"/>
    <property type="project" value="InterPro"/>
</dbReference>
<feature type="active site" description="Cysteine persulfide intermediate" evidence="1">
    <location>
        <position position="26"/>
    </location>
</feature>
<dbReference type="InterPro" id="IPR042457">
    <property type="entry name" value="TSTD1_mml"/>
</dbReference>
<dbReference type="Proteomes" id="UP000694395">
    <property type="component" value="Chromosome 31"/>
</dbReference>
<evidence type="ECO:0000313" key="4">
    <source>
        <dbReference type="Proteomes" id="UP000694395"/>
    </source>
</evidence>
<reference evidence="3" key="1">
    <citation type="submission" date="2020-07" db="EMBL/GenBank/DDBJ databases">
        <title>A long reads based de novo assembly of the rainbow trout Arlee double haploid line genome.</title>
        <authorList>
            <person name="Gao G."/>
            <person name="Palti Y."/>
        </authorList>
    </citation>
    <scope>NUCLEOTIDE SEQUENCE [LARGE SCALE GENOMIC DNA]</scope>
</reference>
<name>A0A8K9UP51_ONCMY</name>
<feature type="domain" description="Rhodanese" evidence="2">
    <location>
        <begin position="21"/>
        <end position="66"/>
    </location>
</feature>
<accession>A0A8K9UP51</accession>
<evidence type="ECO:0000259" key="2">
    <source>
        <dbReference type="PROSITE" id="PS50206"/>
    </source>
</evidence>
<dbReference type="GeneTree" id="ENSGT00960000192506"/>
<keyword evidence="4" id="KW-1185">Reference proteome</keyword>
<dbReference type="PANTHER" id="PTHR45544">
    <property type="entry name" value="THIOSULFATE:GLUTATHIONE SULFURTRANSFERASE"/>
    <property type="match status" value="1"/>
</dbReference>
<evidence type="ECO:0000256" key="1">
    <source>
        <dbReference type="PIRSR" id="PIRSR642457-1"/>
    </source>
</evidence>
<evidence type="ECO:0000313" key="3">
    <source>
        <dbReference type="Ensembl" id="ENSOMYP00000113685.1"/>
    </source>
</evidence>
<reference evidence="3" key="3">
    <citation type="submission" date="2025-09" db="UniProtKB">
        <authorList>
            <consortium name="Ensembl"/>
        </authorList>
    </citation>
    <scope>IDENTIFICATION</scope>
</reference>
<organism evidence="3 4">
    <name type="scientific">Oncorhynchus mykiss</name>
    <name type="common">Rainbow trout</name>
    <name type="synonym">Salmo gairdneri</name>
    <dbReference type="NCBI Taxonomy" id="8022"/>
    <lineage>
        <taxon>Eukaryota</taxon>
        <taxon>Metazoa</taxon>
        <taxon>Chordata</taxon>
        <taxon>Craniata</taxon>
        <taxon>Vertebrata</taxon>
        <taxon>Euteleostomi</taxon>
        <taxon>Actinopterygii</taxon>
        <taxon>Neopterygii</taxon>
        <taxon>Teleostei</taxon>
        <taxon>Protacanthopterygii</taxon>
        <taxon>Salmoniformes</taxon>
        <taxon>Salmonidae</taxon>
        <taxon>Salmoninae</taxon>
        <taxon>Oncorhynchus</taxon>
    </lineage>
</organism>